<evidence type="ECO:0000256" key="8">
    <source>
        <dbReference type="SAM" id="SignalP"/>
    </source>
</evidence>
<evidence type="ECO:0000256" key="1">
    <source>
        <dbReference type="ARBA" id="ARBA00011073"/>
    </source>
</evidence>
<evidence type="ECO:0000313" key="11">
    <source>
        <dbReference type="Proteomes" id="UP000191144"/>
    </source>
</evidence>
<gene>
    <name evidence="10" type="ORF">LAME_0H14686G</name>
</gene>
<keyword evidence="4 5" id="KW-0720">Serine protease</keyword>
<dbReference type="PROSITE" id="PS00137">
    <property type="entry name" value="SUBTILASE_HIS"/>
    <property type="match status" value="1"/>
</dbReference>
<dbReference type="InterPro" id="IPR022398">
    <property type="entry name" value="Peptidase_S8_His-AS"/>
</dbReference>
<sequence length="533" mass="57576">MRITQITVAAAAATLALVEAEEFLIRLKAPKTLAKLVENHISDDLLDAFSEGKILKTFSFGKFEGFTVDFPMSSIAKLRNNPLVAEIVPNVEFNVFDNESSEKDKSEGGGDGEKDKSDGDEEDDDDDDEEDDDNDEEDDDDDDSENDKDDIEFSDISAQTFAPRHLARISRRSALPYNPNDVATASSNFSYYYDMDFLGTCVNAYVIDTGIYKEHNEFDGRAIFGADFTGEGPGDFNGHGTHVAGLIGSKTFGVAKDVSLIEVKALNAKGQGNLTSVISALEFTVNHCRDSKRGCVANLSLGSFRNSVLNQAVEAALEAGVVIVVAAGNSNANACWSSPASSLSSLTVGAFDDRTDTIARFSNWGNCVDIFAPGVKVYSVANKPHFSPVAYSGTSMASPIVAGMAALLLDSGVHPLDVKKGILELSTDSVFHKRSLVFKPGTPNKILFTGVDKQDDVFDNAVYPGIDIDQLVKDLESYNKDGHVAEDDATLPLGEIKLKKRSRVTTLMPFVKPIYPTTVAEPTCTIYSSVMCH</sequence>
<feature type="compositionally biased region" description="Basic and acidic residues" evidence="7">
    <location>
        <begin position="100"/>
        <end position="117"/>
    </location>
</feature>
<dbReference type="Proteomes" id="UP000191144">
    <property type="component" value="Chromosome H"/>
</dbReference>
<organism evidence="10 11">
    <name type="scientific">Lachancea meyersii CBS 8951</name>
    <dbReference type="NCBI Taxonomy" id="1266667"/>
    <lineage>
        <taxon>Eukaryota</taxon>
        <taxon>Fungi</taxon>
        <taxon>Dikarya</taxon>
        <taxon>Ascomycota</taxon>
        <taxon>Saccharomycotina</taxon>
        <taxon>Saccharomycetes</taxon>
        <taxon>Saccharomycetales</taxon>
        <taxon>Saccharomycetaceae</taxon>
        <taxon>Lachancea</taxon>
    </lineage>
</organism>
<proteinExistence type="inferred from homology"/>
<accession>A0A1G4KHJ9</accession>
<dbReference type="InterPro" id="IPR023827">
    <property type="entry name" value="Peptidase_S8_Asp-AS"/>
</dbReference>
<feature type="region of interest" description="Disordered" evidence="7">
    <location>
        <begin position="98"/>
        <end position="155"/>
    </location>
</feature>
<dbReference type="SUPFAM" id="SSF52743">
    <property type="entry name" value="Subtilisin-like"/>
    <property type="match status" value="1"/>
</dbReference>
<dbReference type="PROSITE" id="PS00138">
    <property type="entry name" value="SUBTILASE_SER"/>
    <property type="match status" value="1"/>
</dbReference>
<feature type="domain" description="Peptidase S8/S53" evidence="9">
    <location>
        <begin position="206"/>
        <end position="410"/>
    </location>
</feature>
<dbReference type="OrthoDB" id="206201at2759"/>
<keyword evidence="11" id="KW-1185">Reference proteome</keyword>
<comment type="similarity">
    <text evidence="1 5 6">Belongs to the peptidase S8 family.</text>
</comment>
<dbReference type="Pfam" id="PF00082">
    <property type="entry name" value="Peptidase_S8"/>
    <property type="match status" value="1"/>
</dbReference>
<dbReference type="InterPro" id="IPR000209">
    <property type="entry name" value="Peptidase_S8/S53_dom"/>
</dbReference>
<evidence type="ECO:0000256" key="5">
    <source>
        <dbReference type="PROSITE-ProRule" id="PRU01240"/>
    </source>
</evidence>
<dbReference type="GO" id="GO:0030435">
    <property type="term" value="P:sporulation resulting in formation of a cellular spore"/>
    <property type="evidence" value="ECO:0007669"/>
    <property type="project" value="UniProtKB-ARBA"/>
</dbReference>
<dbReference type="PRINTS" id="PR00723">
    <property type="entry name" value="SUBTILISIN"/>
</dbReference>
<reference evidence="11" key="1">
    <citation type="submission" date="2016-03" db="EMBL/GenBank/DDBJ databases">
        <authorList>
            <person name="Devillers Hugo."/>
        </authorList>
    </citation>
    <scope>NUCLEOTIDE SEQUENCE [LARGE SCALE GENOMIC DNA]</scope>
</reference>
<feature type="signal peptide" evidence="8">
    <location>
        <begin position="1"/>
        <end position="20"/>
    </location>
</feature>
<dbReference type="PROSITE" id="PS00136">
    <property type="entry name" value="SUBTILASE_ASP"/>
    <property type="match status" value="1"/>
</dbReference>
<feature type="active site" description="Charge relay system" evidence="5">
    <location>
        <position position="208"/>
    </location>
</feature>
<dbReference type="FunFam" id="3.40.50.200:FF:000007">
    <property type="entry name" value="Subtilisin-like serine protease"/>
    <property type="match status" value="1"/>
</dbReference>
<feature type="active site" description="Charge relay system" evidence="5">
    <location>
        <position position="239"/>
    </location>
</feature>
<keyword evidence="3 5" id="KW-0378">Hydrolase</keyword>
<feature type="chain" id="PRO_5009236513" evidence="8">
    <location>
        <begin position="21"/>
        <end position="533"/>
    </location>
</feature>
<keyword evidence="2 5" id="KW-0645">Protease</keyword>
<dbReference type="CDD" id="cd04077">
    <property type="entry name" value="Peptidases_S8_PCSK9_ProteinaseK_like"/>
    <property type="match status" value="1"/>
</dbReference>
<evidence type="ECO:0000256" key="4">
    <source>
        <dbReference type="ARBA" id="ARBA00022825"/>
    </source>
</evidence>
<dbReference type="PANTHER" id="PTHR43806">
    <property type="entry name" value="PEPTIDASE S8"/>
    <property type="match status" value="1"/>
</dbReference>
<protein>
    <submittedName>
        <fullName evidence="10">LAME_0H14686g1_1</fullName>
    </submittedName>
</protein>
<dbReference type="InterPro" id="IPR015500">
    <property type="entry name" value="Peptidase_S8_subtilisin-rel"/>
</dbReference>
<dbReference type="InterPro" id="IPR034193">
    <property type="entry name" value="PCSK9_ProteinaseK-like"/>
</dbReference>
<keyword evidence="8" id="KW-0732">Signal</keyword>
<evidence type="ECO:0000313" key="10">
    <source>
        <dbReference type="EMBL" id="SCV03968.1"/>
    </source>
</evidence>
<name>A0A1G4KHJ9_9SACH</name>
<feature type="compositionally biased region" description="Acidic residues" evidence="7">
    <location>
        <begin position="118"/>
        <end position="153"/>
    </location>
</feature>
<evidence type="ECO:0000259" key="9">
    <source>
        <dbReference type="Pfam" id="PF00082"/>
    </source>
</evidence>
<dbReference type="EMBL" id="LT598480">
    <property type="protein sequence ID" value="SCV03968.1"/>
    <property type="molecule type" value="Genomic_DNA"/>
</dbReference>
<dbReference type="AlphaFoldDB" id="A0A1G4KHJ9"/>
<evidence type="ECO:0000256" key="7">
    <source>
        <dbReference type="SAM" id="MobiDB-lite"/>
    </source>
</evidence>
<evidence type="ECO:0000256" key="3">
    <source>
        <dbReference type="ARBA" id="ARBA00022801"/>
    </source>
</evidence>
<dbReference type="InterPro" id="IPR050131">
    <property type="entry name" value="Peptidase_S8_subtilisin-like"/>
</dbReference>
<dbReference type="Gene3D" id="3.40.50.200">
    <property type="entry name" value="Peptidase S8/S53 domain"/>
    <property type="match status" value="1"/>
</dbReference>
<dbReference type="PANTHER" id="PTHR43806:SF13">
    <property type="entry name" value="SUBTILASE-TYPE PROTEINASE RRT12"/>
    <property type="match status" value="1"/>
</dbReference>
<evidence type="ECO:0000256" key="2">
    <source>
        <dbReference type="ARBA" id="ARBA00022670"/>
    </source>
</evidence>
<evidence type="ECO:0000256" key="6">
    <source>
        <dbReference type="RuleBase" id="RU003355"/>
    </source>
</evidence>
<dbReference type="InterPro" id="IPR036852">
    <property type="entry name" value="Peptidase_S8/S53_dom_sf"/>
</dbReference>
<dbReference type="InterPro" id="IPR023828">
    <property type="entry name" value="Peptidase_S8_Ser-AS"/>
</dbReference>
<dbReference type="GO" id="GO:0006508">
    <property type="term" value="P:proteolysis"/>
    <property type="evidence" value="ECO:0007669"/>
    <property type="project" value="UniProtKB-KW"/>
</dbReference>
<dbReference type="GO" id="GO:0004252">
    <property type="term" value="F:serine-type endopeptidase activity"/>
    <property type="evidence" value="ECO:0007669"/>
    <property type="project" value="UniProtKB-UniRule"/>
</dbReference>
<feature type="active site" description="Charge relay system" evidence="5">
    <location>
        <position position="395"/>
    </location>
</feature>
<dbReference type="PROSITE" id="PS51892">
    <property type="entry name" value="SUBTILASE"/>
    <property type="match status" value="1"/>
</dbReference>